<evidence type="ECO:0000256" key="2">
    <source>
        <dbReference type="SAM" id="MobiDB-lite"/>
    </source>
</evidence>
<dbReference type="AlphaFoldDB" id="A0A512HAI0"/>
<feature type="region of interest" description="Disordered" evidence="2">
    <location>
        <begin position="127"/>
        <end position="230"/>
    </location>
</feature>
<keyword evidence="1" id="KW-0175">Coiled coil</keyword>
<feature type="coiled-coil region" evidence="1">
    <location>
        <begin position="57"/>
        <end position="100"/>
    </location>
</feature>
<gene>
    <name evidence="3" type="ORF">ROR02_25920</name>
</gene>
<evidence type="ECO:0000313" key="4">
    <source>
        <dbReference type="Proteomes" id="UP000321567"/>
    </source>
</evidence>
<name>A0A512HAI0_9PROT</name>
<feature type="compositionally biased region" description="Gly residues" evidence="2">
    <location>
        <begin position="132"/>
        <end position="141"/>
    </location>
</feature>
<comment type="caution">
    <text evidence="3">The sequence shown here is derived from an EMBL/GenBank/DDBJ whole genome shotgun (WGS) entry which is preliminary data.</text>
</comment>
<sequence length="288" mass="29099">MTTTPPVSASASAATSTARPSSSSPRSIVDEALAKALDELDAGEALHTATREIARNADSLMETIRKARKARDIEQQRQKIAQAKAQLKALQGQIRSAVASGDTDRAAALARQIAQIARTVRQAMNTLTGLGERSGGSGGSSGNAAASAGSGTGADATDSADGSEKAASAAAQAASQDTSDKNSTGSGKDSGTDAGAAAEATPGAAQGVDPSALGKVPSDEDNEKARQEGLREGREALAWLRRLIDLLALAESTSDDPATSDARRELHTALSDARAEVAAVPATVELVV</sequence>
<dbReference type="EMBL" id="BJZO01000080">
    <property type="protein sequence ID" value="GEO82461.1"/>
    <property type="molecule type" value="Genomic_DNA"/>
</dbReference>
<proteinExistence type="predicted"/>
<evidence type="ECO:0000313" key="3">
    <source>
        <dbReference type="EMBL" id="GEO82461.1"/>
    </source>
</evidence>
<protein>
    <submittedName>
        <fullName evidence="3">Uncharacterized protein</fullName>
    </submittedName>
</protein>
<reference evidence="3 4" key="1">
    <citation type="submission" date="2019-07" db="EMBL/GenBank/DDBJ databases">
        <title>Whole genome shotgun sequence of Rhodospirillum oryzae NBRC 107573.</title>
        <authorList>
            <person name="Hosoyama A."/>
            <person name="Uohara A."/>
            <person name="Ohji S."/>
            <person name="Ichikawa N."/>
        </authorList>
    </citation>
    <scope>NUCLEOTIDE SEQUENCE [LARGE SCALE GENOMIC DNA]</scope>
    <source>
        <strain evidence="3 4">NBRC 107573</strain>
    </source>
</reference>
<accession>A0A512HAI0</accession>
<evidence type="ECO:0000256" key="1">
    <source>
        <dbReference type="SAM" id="Coils"/>
    </source>
</evidence>
<dbReference type="Proteomes" id="UP000321567">
    <property type="component" value="Unassembled WGS sequence"/>
</dbReference>
<organism evidence="3 4">
    <name type="scientific">Pararhodospirillum oryzae</name>
    <dbReference type="NCBI Taxonomy" id="478448"/>
    <lineage>
        <taxon>Bacteria</taxon>
        <taxon>Pseudomonadati</taxon>
        <taxon>Pseudomonadota</taxon>
        <taxon>Alphaproteobacteria</taxon>
        <taxon>Rhodospirillales</taxon>
        <taxon>Rhodospirillaceae</taxon>
        <taxon>Pararhodospirillum</taxon>
    </lineage>
</organism>
<feature type="compositionally biased region" description="Low complexity" evidence="2">
    <location>
        <begin position="142"/>
        <end position="177"/>
    </location>
</feature>
<feature type="compositionally biased region" description="Low complexity" evidence="2">
    <location>
        <begin position="192"/>
        <end position="207"/>
    </location>
</feature>
<keyword evidence="4" id="KW-1185">Reference proteome</keyword>
<dbReference type="RefSeq" id="WP_147164488.1">
    <property type="nucleotide sequence ID" value="NZ_BJZO01000080.1"/>
</dbReference>
<feature type="region of interest" description="Disordered" evidence="2">
    <location>
        <begin position="1"/>
        <end position="27"/>
    </location>
</feature>